<sequence length="278" mass="29207">MSRIGTAVRVAQVSLLALLALGGQAVAQAADAGPKVTDAHFTIAPGYLERADVPNSLMLLGPPPAAGSAALARDEEARRATLDLRGAERWKLATQDADLAFPKPAENFSCALGVPIDEANTPRLYGLMVKLLSDAGLSTYGVKNKYERTRPFAVHNEGTCTPDQEAILREDGSYPSGHTAAGWAWALALSEIAPDRSNELLARGIAFGQSRVVCDAHWQSDVDGGRIMGAATVARLHADPVFLADLNAARGEVEAARAKSLKPAQDCAAEAAALSQTK</sequence>
<dbReference type="Proteomes" id="UP001549321">
    <property type="component" value="Unassembled WGS sequence"/>
</dbReference>
<dbReference type="PIRSF" id="PIRSF000897">
    <property type="entry name" value="Acid_Ptase_ClsA"/>
    <property type="match status" value="1"/>
</dbReference>
<protein>
    <recommendedName>
        <fullName evidence="4 8">Acid phosphatase</fullName>
        <ecNumber evidence="4 8">3.1.3.2</ecNumber>
    </recommendedName>
</protein>
<dbReference type="EC" id="3.1.3.2" evidence="4 8"/>
<keyword evidence="7 8" id="KW-0378">Hydrolase</keyword>
<dbReference type="EMBL" id="JBEPSM010000001">
    <property type="protein sequence ID" value="MET4632764.1"/>
    <property type="molecule type" value="Genomic_DNA"/>
</dbReference>
<dbReference type="Pfam" id="PF01569">
    <property type="entry name" value="PAP2"/>
    <property type="match status" value="1"/>
</dbReference>
<accession>A0ABV2QUQ6</accession>
<dbReference type="InterPro" id="IPR018296">
    <property type="entry name" value="Acid_Pase_classA_bac_CS"/>
</dbReference>
<dbReference type="CDD" id="cd03397">
    <property type="entry name" value="PAP2_acid_phosphatase"/>
    <property type="match status" value="1"/>
</dbReference>
<evidence type="ECO:0000256" key="4">
    <source>
        <dbReference type="ARBA" id="ARBA00012646"/>
    </source>
</evidence>
<dbReference type="SUPFAM" id="SSF48317">
    <property type="entry name" value="Acid phosphatase/Vanadium-dependent haloperoxidase"/>
    <property type="match status" value="1"/>
</dbReference>
<evidence type="ECO:0000256" key="5">
    <source>
        <dbReference type="ARBA" id="ARBA00022729"/>
    </source>
</evidence>
<comment type="catalytic activity">
    <reaction evidence="1 8">
        <text>a phosphate monoester + H2O = an alcohol + phosphate</text>
        <dbReference type="Rhea" id="RHEA:15017"/>
        <dbReference type="ChEBI" id="CHEBI:15377"/>
        <dbReference type="ChEBI" id="CHEBI:30879"/>
        <dbReference type="ChEBI" id="CHEBI:43474"/>
        <dbReference type="ChEBI" id="CHEBI:67140"/>
        <dbReference type="EC" id="3.1.3.2"/>
    </reaction>
</comment>
<feature type="chain" id="PRO_5045728723" description="Acid phosphatase" evidence="9">
    <location>
        <begin position="30"/>
        <end position="278"/>
    </location>
</feature>
<organism evidence="11 12">
    <name type="scientific">Kaistia defluvii</name>
    <dbReference type="NCBI Taxonomy" id="410841"/>
    <lineage>
        <taxon>Bacteria</taxon>
        <taxon>Pseudomonadati</taxon>
        <taxon>Pseudomonadota</taxon>
        <taxon>Alphaproteobacteria</taxon>
        <taxon>Hyphomicrobiales</taxon>
        <taxon>Kaistiaceae</taxon>
        <taxon>Kaistia</taxon>
    </lineage>
</organism>
<dbReference type="PRINTS" id="PR00483">
    <property type="entry name" value="BACPHPHTASE"/>
</dbReference>
<evidence type="ECO:0000256" key="8">
    <source>
        <dbReference type="PIRNR" id="PIRNR000897"/>
    </source>
</evidence>
<name>A0ABV2QUQ6_9HYPH</name>
<dbReference type="PROSITE" id="PS01157">
    <property type="entry name" value="ACID_PHOSPH_CL_A"/>
    <property type="match status" value="1"/>
</dbReference>
<reference evidence="11 12" key="1">
    <citation type="submission" date="2024-06" db="EMBL/GenBank/DDBJ databases">
        <title>Sorghum-associated microbial communities from plants grown in Nebraska, USA.</title>
        <authorList>
            <person name="Schachtman D."/>
        </authorList>
    </citation>
    <scope>NUCLEOTIDE SEQUENCE [LARGE SCALE GENOMIC DNA]</scope>
    <source>
        <strain evidence="11 12">3207</strain>
    </source>
</reference>
<evidence type="ECO:0000256" key="1">
    <source>
        <dbReference type="ARBA" id="ARBA00000032"/>
    </source>
</evidence>
<keyword evidence="12" id="KW-1185">Reference proteome</keyword>
<evidence type="ECO:0000256" key="3">
    <source>
        <dbReference type="ARBA" id="ARBA00009017"/>
    </source>
</evidence>
<comment type="similarity">
    <text evidence="3 8">Belongs to the class A bacterial acid phosphatase family.</text>
</comment>
<evidence type="ECO:0000256" key="9">
    <source>
        <dbReference type="SAM" id="SignalP"/>
    </source>
</evidence>
<evidence type="ECO:0000256" key="6">
    <source>
        <dbReference type="ARBA" id="ARBA00022764"/>
    </source>
</evidence>
<gene>
    <name evidence="11" type="ORF">ABIE08_000677</name>
</gene>
<keyword evidence="5 9" id="KW-0732">Signal</keyword>
<evidence type="ECO:0000256" key="2">
    <source>
        <dbReference type="ARBA" id="ARBA00004418"/>
    </source>
</evidence>
<comment type="subcellular location">
    <subcellularLocation>
        <location evidence="2">Periplasm</location>
    </subcellularLocation>
</comment>
<feature type="signal peptide" evidence="9">
    <location>
        <begin position="1"/>
        <end position="29"/>
    </location>
</feature>
<evidence type="ECO:0000256" key="7">
    <source>
        <dbReference type="ARBA" id="ARBA00022801"/>
    </source>
</evidence>
<dbReference type="GO" id="GO:0003993">
    <property type="term" value="F:acid phosphatase activity"/>
    <property type="evidence" value="ECO:0007669"/>
    <property type="project" value="UniProtKB-EC"/>
</dbReference>
<evidence type="ECO:0000313" key="12">
    <source>
        <dbReference type="Proteomes" id="UP001549321"/>
    </source>
</evidence>
<evidence type="ECO:0000259" key="10">
    <source>
        <dbReference type="SMART" id="SM00014"/>
    </source>
</evidence>
<evidence type="ECO:0000313" key="11">
    <source>
        <dbReference type="EMBL" id="MET4632764.1"/>
    </source>
</evidence>
<dbReference type="InterPro" id="IPR000326">
    <property type="entry name" value="PAP2/HPO"/>
</dbReference>
<comment type="caution">
    <text evidence="11">The sequence shown here is derived from an EMBL/GenBank/DDBJ whole genome shotgun (WGS) entry which is preliminary data.</text>
</comment>
<dbReference type="InterPro" id="IPR001011">
    <property type="entry name" value="Acid_Pase_classA_bac"/>
</dbReference>
<proteinExistence type="inferred from homology"/>
<dbReference type="SMART" id="SM00014">
    <property type="entry name" value="acidPPc"/>
    <property type="match status" value="1"/>
</dbReference>
<feature type="domain" description="Phosphatidic acid phosphatase type 2/haloperoxidase" evidence="10">
    <location>
        <begin position="125"/>
        <end position="237"/>
    </location>
</feature>
<keyword evidence="6" id="KW-0574">Periplasm</keyword>
<dbReference type="InterPro" id="IPR036938">
    <property type="entry name" value="PAP2/HPO_sf"/>
</dbReference>
<dbReference type="Gene3D" id="1.20.144.10">
    <property type="entry name" value="Phosphatidic acid phosphatase type 2/haloperoxidase"/>
    <property type="match status" value="1"/>
</dbReference>